<gene>
    <name evidence="1" type="ORF">Bandiella_01318</name>
</gene>
<dbReference type="EMBL" id="CP110820">
    <property type="protein sequence ID" value="WPX97174.1"/>
    <property type="molecule type" value="Genomic_DNA"/>
</dbReference>
<accession>A0ABZ0UN78</accession>
<evidence type="ECO:0000313" key="1">
    <source>
        <dbReference type="EMBL" id="WPX97174.1"/>
    </source>
</evidence>
<reference evidence="1 2" key="1">
    <citation type="submission" date="2022-11" db="EMBL/GenBank/DDBJ databases">
        <title>Host association and intracellularity evolved multiple times independently in the Rickettsiales.</title>
        <authorList>
            <person name="Castelli M."/>
            <person name="Nardi T."/>
            <person name="Gammuto L."/>
            <person name="Bellinzona G."/>
            <person name="Sabaneyeva E."/>
            <person name="Potekhin A."/>
            <person name="Serra V."/>
            <person name="Petroni G."/>
            <person name="Sassera D."/>
        </authorList>
    </citation>
    <scope>NUCLEOTIDE SEQUENCE [LARGE SCALE GENOMIC DNA]</scope>
    <source>
        <strain evidence="1 2">NDG2</strain>
    </source>
</reference>
<evidence type="ECO:0000313" key="2">
    <source>
        <dbReference type="Proteomes" id="UP001327219"/>
    </source>
</evidence>
<evidence type="ECO:0008006" key="3">
    <source>
        <dbReference type="Google" id="ProtNLM"/>
    </source>
</evidence>
<organism evidence="1 2">
    <name type="scientific">Candidatus Bandiella euplotis</name>
    <dbReference type="NCBI Taxonomy" id="1664265"/>
    <lineage>
        <taxon>Bacteria</taxon>
        <taxon>Pseudomonadati</taxon>
        <taxon>Pseudomonadota</taxon>
        <taxon>Alphaproteobacteria</taxon>
        <taxon>Rickettsiales</taxon>
        <taxon>Candidatus Midichloriaceae</taxon>
        <taxon>Candidatus Bandiella</taxon>
    </lineage>
</organism>
<dbReference type="Proteomes" id="UP001327219">
    <property type="component" value="Chromosome"/>
</dbReference>
<proteinExistence type="predicted"/>
<protein>
    <recommendedName>
        <fullName evidence="3">Transposase</fullName>
    </recommendedName>
</protein>
<name>A0ABZ0UN78_9RICK</name>
<sequence length="40" mass="4654">MKKGLKQLYVEYSLLKWHRQVNGGKGVTEHLFENYAAAMD</sequence>
<keyword evidence="2" id="KW-1185">Reference proteome</keyword>